<sequence>MGRPCINGQGKKRKSYQRTSVEYSHKQDVLSFIEDGNTLDETIADFYGELKDNDVRAKKKQINKWIKQTATICAACESGRGHHQNLRRLGDATVLTKDAEASIVLWLNSLRKDGAYVDSDDDTEADDDFDSDGE</sequence>
<feature type="compositionally biased region" description="Acidic residues" evidence="1">
    <location>
        <begin position="118"/>
        <end position="134"/>
    </location>
</feature>
<dbReference type="EMBL" id="RCML01001381">
    <property type="protein sequence ID" value="KAG2963036.1"/>
    <property type="molecule type" value="Genomic_DNA"/>
</dbReference>
<feature type="region of interest" description="Disordered" evidence="1">
    <location>
        <begin position="115"/>
        <end position="134"/>
    </location>
</feature>
<evidence type="ECO:0000256" key="1">
    <source>
        <dbReference type="SAM" id="MobiDB-lite"/>
    </source>
</evidence>
<evidence type="ECO:0000313" key="4">
    <source>
        <dbReference type="EMBL" id="KAG2894915.1"/>
    </source>
</evidence>
<evidence type="ECO:0000313" key="2">
    <source>
        <dbReference type="EMBL" id="KAG2831034.1"/>
    </source>
</evidence>
<dbReference type="AlphaFoldDB" id="A0A8T1AP65"/>
<comment type="caution">
    <text evidence="3">The sequence shown here is derived from an EMBL/GenBank/DDBJ whole genome shotgun (WGS) entry which is preliminary data.</text>
</comment>
<accession>A0A8T1AP65</accession>
<dbReference type="VEuPathDB" id="FungiDB:PC110_g18751"/>
<organism evidence="3 7">
    <name type="scientific">Phytophthora cactorum</name>
    <dbReference type="NCBI Taxonomy" id="29920"/>
    <lineage>
        <taxon>Eukaryota</taxon>
        <taxon>Sar</taxon>
        <taxon>Stramenopiles</taxon>
        <taxon>Oomycota</taxon>
        <taxon>Peronosporomycetes</taxon>
        <taxon>Peronosporales</taxon>
        <taxon>Peronosporaceae</taxon>
        <taxon>Phytophthora</taxon>
    </lineage>
</organism>
<evidence type="ECO:0000313" key="7">
    <source>
        <dbReference type="Proteomes" id="UP000774804"/>
    </source>
</evidence>
<dbReference type="Proteomes" id="UP000736787">
    <property type="component" value="Unassembled WGS sequence"/>
</dbReference>
<dbReference type="Proteomes" id="UP000774804">
    <property type="component" value="Unassembled WGS sequence"/>
</dbReference>
<evidence type="ECO:0000313" key="6">
    <source>
        <dbReference type="EMBL" id="KAG3211800.1"/>
    </source>
</evidence>
<evidence type="ECO:0000313" key="3">
    <source>
        <dbReference type="EMBL" id="KAG2885879.1"/>
    </source>
</evidence>
<dbReference type="EMBL" id="RCMG01001295">
    <property type="protein sequence ID" value="KAG2831034.1"/>
    <property type="molecule type" value="Genomic_DNA"/>
</dbReference>
<evidence type="ECO:0000313" key="5">
    <source>
        <dbReference type="EMBL" id="KAG2963036.1"/>
    </source>
</evidence>
<gene>
    <name evidence="2" type="ORF">PC113_g21001</name>
    <name evidence="3" type="ORF">PC115_g20861</name>
    <name evidence="4" type="ORF">PC117_g23360</name>
    <name evidence="5" type="ORF">PC118_g21097</name>
    <name evidence="6" type="ORF">PC129_g17237</name>
</gene>
<dbReference type="Proteomes" id="UP000697107">
    <property type="component" value="Unassembled WGS sequence"/>
</dbReference>
<reference evidence="3" key="1">
    <citation type="submission" date="2018-10" db="EMBL/GenBank/DDBJ databases">
        <title>Effector identification in a new, highly contiguous assembly of the strawberry crown rot pathogen Phytophthora cactorum.</title>
        <authorList>
            <person name="Armitage A.D."/>
            <person name="Nellist C.F."/>
            <person name="Bates H."/>
            <person name="Vickerstaff R.J."/>
            <person name="Harrison R.J."/>
        </authorList>
    </citation>
    <scope>NUCLEOTIDE SEQUENCE</scope>
    <source>
        <strain evidence="2">15-7</strain>
        <strain evidence="3">4032</strain>
        <strain evidence="4">4040</strain>
        <strain evidence="5">P415</strain>
        <strain evidence="6">P421</strain>
    </source>
</reference>
<dbReference type="Proteomes" id="UP000735874">
    <property type="component" value="Unassembled WGS sequence"/>
</dbReference>
<dbReference type="Proteomes" id="UP000760860">
    <property type="component" value="Unassembled WGS sequence"/>
</dbReference>
<dbReference type="EMBL" id="RCMV01000911">
    <property type="protein sequence ID" value="KAG3211800.1"/>
    <property type="molecule type" value="Genomic_DNA"/>
</dbReference>
<dbReference type="EMBL" id="RCMI01001383">
    <property type="protein sequence ID" value="KAG2885879.1"/>
    <property type="molecule type" value="Genomic_DNA"/>
</dbReference>
<dbReference type="EMBL" id="RCMK01001406">
    <property type="protein sequence ID" value="KAG2894915.1"/>
    <property type="molecule type" value="Genomic_DNA"/>
</dbReference>
<proteinExistence type="predicted"/>
<protein>
    <submittedName>
        <fullName evidence="3">Uncharacterized protein</fullName>
    </submittedName>
</protein>
<name>A0A8T1AP65_9STRA</name>